<accession>A0A2P6TEG7</accession>
<sequence>MLLSCTAASAASLASLLWRLQHGKGTSFQQQNGSKRRQASSSRAGSNGSGSAAKPSLLPSPWLLWTLLALVALSARAVVSSSGLLGAAAVVAAAAAAAGCQHALLVGLPGVFTAGEALVVAEAAVLLLGSALQAVQQAEDGAQQQAGHYARFVLLLTAGSVTSAAVLFPLLLWRQRAAVQTRSSARVAALVAAAVALLAAAGAAPAALWALRLALSSRRRLLVCGWWAGVLGAALPIMGWLSHSGRMRGILVRKGYHLLAVALFLPALLAERQLLGVALAAAFALLLAVEAARLSGLPGIAPTIHRFMTSFTDARDSGPILITHFTLLLGMAAPVWLSNALSSSSNSSCTDGRVDGAAELGQQQLLWLAAYAGIMVLGFGDTAASAVGSLFGRHRLCHGSNKTVEGTAAAVVATLAAWAALAAFGSVSLGSAGAASAGLAQLQQLGVWVRLAGATVLSCLLEGVTTQLDNVFMPLHYFALLLCL</sequence>
<evidence type="ECO:0000256" key="3">
    <source>
        <dbReference type="ARBA" id="ARBA00012132"/>
    </source>
</evidence>
<evidence type="ECO:0000256" key="10">
    <source>
        <dbReference type="SAM" id="MobiDB-lite"/>
    </source>
</evidence>
<name>A0A2P6TEG7_CHLSO</name>
<keyword evidence="6 12" id="KW-0418">Kinase</keyword>
<feature type="transmembrane region" description="Helical" evidence="11">
    <location>
        <begin position="403"/>
        <end position="425"/>
    </location>
</feature>
<evidence type="ECO:0000256" key="9">
    <source>
        <dbReference type="ARBA" id="ARBA00023136"/>
    </source>
</evidence>
<dbReference type="GO" id="GO:0005789">
    <property type="term" value="C:endoplasmic reticulum membrane"/>
    <property type="evidence" value="ECO:0007669"/>
    <property type="project" value="UniProtKB-SubCell"/>
</dbReference>
<feature type="transmembrane region" description="Helical" evidence="11">
    <location>
        <begin position="84"/>
        <end position="105"/>
    </location>
</feature>
<dbReference type="Proteomes" id="UP000239899">
    <property type="component" value="Unassembled WGS sequence"/>
</dbReference>
<dbReference type="EC" id="2.7.1.108" evidence="3"/>
<organism evidence="12 13">
    <name type="scientific">Chlorella sorokiniana</name>
    <name type="common">Freshwater green alga</name>
    <dbReference type="NCBI Taxonomy" id="3076"/>
    <lineage>
        <taxon>Eukaryota</taxon>
        <taxon>Viridiplantae</taxon>
        <taxon>Chlorophyta</taxon>
        <taxon>core chlorophytes</taxon>
        <taxon>Trebouxiophyceae</taxon>
        <taxon>Chlorellales</taxon>
        <taxon>Chlorellaceae</taxon>
        <taxon>Chlorella clade</taxon>
        <taxon>Chlorella</taxon>
    </lineage>
</organism>
<dbReference type="GO" id="GO:0004168">
    <property type="term" value="F:dolichol kinase activity"/>
    <property type="evidence" value="ECO:0007669"/>
    <property type="project" value="UniProtKB-EC"/>
</dbReference>
<feature type="transmembrane region" description="Helical" evidence="11">
    <location>
        <begin position="221"/>
        <end position="241"/>
    </location>
</feature>
<comment type="caution">
    <text evidence="12">The sequence shown here is derived from an EMBL/GenBank/DDBJ whole genome shotgun (WGS) entry which is preliminary data.</text>
</comment>
<feature type="transmembrane region" description="Helical" evidence="11">
    <location>
        <begin position="152"/>
        <end position="173"/>
    </location>
</feature>
<evidence type="ECO:0000256" key="2">
    <source>
        <dbReference type="ARBA" id="ARBA00010794"/>
    </source>
</evidence>
<keyword evidence="8 11" id="KW-1133">Transmembrane helix</keyword>
<keyword evidence="13" id="KW-1185">Reference proteome</keyword>
<evidence type="ECO:0000256" key="7">
    <source>
        <dbReference type="ARBA" id="ARBA00022824"/>
    </source>
</evidence>
<feature type="region of interest" description="Disordered" evidence="10">
    <location>
        <begin position="26"/>
        <end position="54"/>
    </location>
</feature>
<proteinExistence type="inferred from homology"/>
<keyword evidence="9 11" id="KW-0472">Membrane</keyword>
<feature type="transmembrane region" description="Helical" evidence="11">
    <location>
        <begin position="274"/>
        <end position="296"/>
    </location>
</feature>
<dbReference type="PANTHER" id="PTHR13205:SF15">
    <property type="entry name" value="DOLICHOL KINASE"/>
    <property type="match status" value="1"/>
</dbReference>
<evidence type="ECO:0000256" key="11">
    <source>
        <dbReference type="SAM" id="Phobius"/>
    </source>
</evidence>
<feature type="compositionally biased region" description="Low complexity" evidence="10">
    <location>
        <begin position="39"/>
        <end position="54"/>
    </location>
</feature>
<evidence type="ECO:0000313" key="13">
    <source>
        <dbReference type="Proteomes" id="UP000239899"/>
    </source>
</evidence>
<evidence type="ECO:0000256" key="4">
    <source>
        <dbReference type="ARBA" id="ARBA00022679"/>
    </source>
</evidence>
<keyword evidence="7" id="KW-0256">Endoplasmic reticulum</keyword>
<dbReference type="AlphaFoldDB" id="A0A2P6TEG7"/>
<feature type="transmembrane region" description="Helical" evidence="11">
    <location>
        <begin position="62"/>
        <end position="79"/>
    </location>
</feature>
<evidence type="ECO:0000256" key="5">
    <source>
        <dbReference type="ARBA" id="ARBA00022692"/>
    </source>
</evidence>
<evidence type="ECO:0000313" key="12">
    <source>
        <dbReference type="EMBL" id="PRW21040.1"/>
    </source>
</evidence>
<reference evidence="12 13" key="1">
    <citation type="journal article" date="2018" name="Plant J.">
        <title>Genome sequences of Chlorella sorokiniana UTEX 1602 and Micractinium conductrix SAG 241.80: implications to maltose excretion by a green alga.</title>
        <authorList>
            <person name="Arriola M.B."/>
            <person name="Velmurugan N."/>
            <person name="Zhang Y."/>
            <person name="Plunkett M.H."/>
            <person name="Hondzo H."/>
            <person name="Barney B.M."/>
        </authorList>
    </citation>
    <scope>NUCLEOTIDE SEQUENCE [LARGE SCALE GENOMIC DNA]</scope>
    <source>
        <strain evidence="13">UTEX 1602</strain>
    </source>
</reference>
<dbReference type="STRING" id="3076.A0A2P6TEG7"/>
<feature type="transmembrane region" description="Helical" evidence="11">
    <location>
        <begin position="317"/>
        <end position="337"/>
    </location>
</feature>
<dbReference type="EMBL" id="LHPG02000020">
    <property type="protein sequence ID" value="PRW21040.1"/>
    <property type="molecule type" value="Genomic_DNA"/>
</dbReference>
<protein>
    <recommendedName>
        <fullName evidence="3">dolichol kinase</fullName>
        <ecNumber evidence="3">2.7.1.108</ecNumber>
    </recommendedName>
</protein>
<dbReference type="GO" id="GO:0043048">
    <property type="term" value="P:dolichyl monophosphate biosynthetic process"/>
    <property type="evidence" value="ECO:0007669"/>
    <property type="project" value="TreeGrafter"/>
</dbReference>
<gene>
    <name evidence="12" type="ORF">C2E21_8530</name>
</gene>
<dbReference type="InterPro" id="IPR032974">
    <property type="entry name" value="Polypren_kinase"/>
</dbReference>
<evidence type="ECO:0000256" key="1">
    <source>
        <dbReference type="ARBA" id="ARBA00004477"/>
    </source>
</evidence>
<comment type="subcellular location">
    <subcellularLocation>
        <location evidence="1">Endoplasmic reticulum membrane</location>
        <topology evidence="1">Multi-pass membrane protein</topology>
    </subcellularLocation>
</comment>
<keyword evidence="5 11" id="KW-0812">Transmembrane</keyword>
<feature type="transmembrane region" description="Helical" evidence="11">
    <location>
        <begin position="111"/>
        <end position="132"/>
    </location>
</feature>
<feature type="transmembrane region" description="Helical" evidence="11">
    <location>
        <begin position="185"/>
        <end position="209"/>
    </location>
</feature>
<comment type="similarity">
    <text evidence="2">Belongs to the polyprenol kinase family.</text>
</comment>
<dbReference type="OrthoDB" id="377083at2759"/>
<evidence type="ECO:0000256" key="6">
    <source>
        <dbReference type="ARBA" id="ARBA00022777"/>
    </source>
</evidence>
<evidence type="ECO:0000256" key="8">
    <source>
        <dbReference type="ARBA" id="ARBA00022989"/>
    </source>
</evidence>
<feature type="transmembrane region" description="Helical" evidence="11">
    <location>
        <begin position="365"/>
        <end position="391"/>
    </location>
</feature>
<keyword evidence="4" id="KW-0808">Transferase</keyword>
<dbReference type="PANTHER" id="PTHR13205">
    <property type="entry name" value="TRANSMEMBRANE PROTEIN 15-RELATED"/>
    <property type="match status" value="1"/>
</dbReference>